<keyword evidence="2" id="KW-1185">Reference proteome</keyword>
<dbReference type="EMBL" id="JAAWWB010000018">
    <property type="protein sequence ID" value="KAG6761299.1"/>
    <property type="molecule type" value="Genomic_DNA"/>
</dbReference>
<evidence type="ECO:0000313" key="2">
    <source>
        <dbReference type="Proteomes" id="UP000886885"/>
    </source>
</evidence>
<gene>
    <name evidence="1" type="ORF">POTOM_034512</name>
</gene>
<name>A0A8X8CPJ0_POPTO</name>
<accession>A0A8X8CPJ0</accession>
<comment type="caution">
    <text evidence="1">The sequence shown here is derived from an EMBL/GenBank/DDBJ whole genome shotgun (WGS) entry which is preliminary data.</text>
</comment>
<sequence>MVCYYSIFADILSYKINHHFSISTRNGTGLRAHGSIAGVATEYNQEDIHASVKVDVDSKLPVSSWI</sequence>
<dbReference type="Proteomes" id="UP000886885">
    <property type="component" value="Chromosome 9D"/>
</dbReference>
<protein>
    <submittedName>
        <fullName evidence="1">Uncharacterized protein</fullName>
    </submittedName>
</protein>
<dbReference type="AlphaFoldDB" id="A0A8X8CPJ0"/>
<proteinExistence type="predicted"/>
<organism evidence="1 2">
    <name type="scientific">Populus tomentosa</name>
    <name type="common">Chinese white poplar</name>
    <dbReference type="NCBI Taxonomy" id="118781"/>
    <lineage>
        <taxon>Eukaryota</taxon>
        <taxon>Viridiplantae</taxon>
        <taxon>Streptophyta</taxon>
        <taxon>Embryophyta</taxon>
        <taxon>Tracheophyta</taxon>
        <taxon>Spermatophyta</taxon>
        <taxon>Magnoliopsida</taxon>
        <taxon>eudicotyledons</taxon>
        <taxon>Gunneridae</taxon>
        <taxon>Pentapetalae</taxon>
        <taxon>rosids</taxon>
        <taxon>fabids</taxon>
        <taxon>Malpighiales</taxon>
        <taxon>Salicaceae</taxon>
        <taxon>Saliceae</taxon>
        <taxon>Populus</taxon>
    </lineage>
</organism>
<evidence type="ECO:0000313" key="1">
    <source>
        <dbReference type="EMBL" id="KAG6761299.1"/>
    </source>
</evidence>
<reference evidence="1" key="1">
    <citation type="journal article" date="2020" name="bioRxiv">
        <title>Hybrid origin of Populus tomentosa Carr. identified through genome sequencing and phylogenomic analysis.</title>
        <authorList>
            <person name="An X."/>
            <person name="Gao K."/>
            <person name="Chen Z."/>
            <person name="Li J."/>
            <person name="Yang X."/>
            <person name="Yang X."/>
            <person name="Zhou J."/>
            <person name="Guo T."/>
            <person name="Zhao T."/>
            <person name="Huang S."/>
            <person name="Miao D."/>
            <person name="Khan W.U."/>
            <person name="Rao P."/>
            <person name="Ye M."/>
            <person name="Lei B."/>
            <person name="Liao W."/>
            <person name="Wang J."/>
            <person name="Ji L."/>
            <person name="Li Y."/>
            <person name="Guo B."/>
            <person name="Mustafa N.S."/>
            <person name="Li S."/>
            <person name="Yun Q."/>
            <person name="Keller S.R."/>
            <person name="Mao J."/>
            <person name="Zhang R."/>
            <person name="Strauss S.H."/>
        </authorList>
    </citation>
    <scope>NUCLEOTIDE SEQUENCE</scope>
    <source>
        <strain evidence="1">GM15</strain>
        <tissue evidence="1">Leaf</tissue>
    </source>
</reference>